<dbReference type="InterPro" id="IPR019428">
    <property type="entry name" value="7TM_GPCR_serpentine_rcpt_Str"/>
</dbReference>
<evidence type="ECO:0000313" key="2">
    <source>
        <dbReference type="EMBL" id="CAI5450635.1"/>
    </source>
</evidence>
<organism evidence="2 3">
    <name type="scientific">Caenorhabditis angaria</name>
    <dbReference type="NCBI Taxonomy" id="860376"/>
    <lineage>
        <taxon>Eukaryota</taxon>
        <taxon>Metazoa</taxon>
        <taxon>Ecdysozoa</taxon>
        <taxon>Nematoda</taxon>
        <taxon>Chromadorea</taxon>
        <taxon>Rhabditida</taxon>
        <taxon>Rhabditina</taxon>
        <taxon>Rhabditomorpha</taxon>
        <taxon>Rhabditoidea</taxon>
        <taxon>Rhabditidae</taxon>
        <taxon>Peloderinae</taxon>
        <taxon>Caenorhabditis</taxon>
    </lineage>
</organism>
<evidence type="ECO:0000256" key="1">
    <source>
        <dbReference type="SAM" id="Phobius"/>
    </source>
</evidence>
<keyword evidence="1" id="KW-0472">Membrane</keyword>
<keyword evidence="1" id="KW-1133">Transmembrane helix</keyword>
<dbReference type="AlphaFoldDB" id="A0A9P1IRC9"/>
<feature type="transmembrane region" description="Helical" evidence="1">
    <location>
        <begin position="6"/>
        <end position="23"/>
    </location>
</feature>
<feature type="transmembrane region" description="Helical" evidence="1">
    <location>
        <begin position="77"/>
        <end position="100"/>
    </location>
</feature>
<evidence type="ECO:0000313" key="3">
    <source>
        <dbReference type="Proteomes" id="UP001152747"/>
    </source>
</evidence>
<dbReference type="PANTHER" id="PTHR22943">
    <property type="entry name" value="7-TRANSMEMBRANE DOMAIN RECEPTOR C.ELEGANS"/>
    <property type="match status" value="1"/>
</dbReference>
<feature type="transmembrane region" description="Helical" evidence="1">
    <location>
        <begin position="43"/>
        <end position="65"/>
    </location>
</feature>
<gene>
    <name evidence="2" type="ORF">CAMP_LOCUS13272</name>
</gene>
<keyword evidence="3" id="KW-1185">Reference proteome</keyword>
<protein>
    <recommendedName>
        <fullName evidence="4">7TM GPCR serpentine receptor class x (Srx) domain-containing protein</fullName>
    </recommendedName>
</protein>
<dbReference type="OrthoDB" id="5869258at2759"/>
<keyword evidence="1" id="KW-0812">Transmembrane</keyword>
<dbReference type="GO" id="GO:0005886">
    <property type="term" value="C:plasma membrane"/>
    <property type="evidence" value="ECO:0007669"/>
    <property type="project" value="TreeGrafter"/>
</dbReference>
<comment type="caution">
    <text evidence="2">The sequence shown here is derived from an EMBL/GenBank/DDBJ whole genome shotgun (WGS) entry which is preliminary data.</text>
</comment>
<sequence>MWLIVAISFFTIIYFGIRCYLNLFGSSTVKKSAKFKNLQSQLFLALVSQTLIPVILMQIPTTILFLCTFLDADLGEFSGLVTMTVSLFPAIDPIPTMFIVKNYRLANFGFFRTRVIVVAKK</sequence>
<proteinExistence type="predicted"/>
<evidence type="ECO:0008006" key="4">
    <source>
        <dbReference type="Google" id="ProtNLM"/>
    </source>
</evidence>
<accession>A0A9P1IRC9</accession>
<reference evidence="2" key="1">
    <citation type="submission" date="2022-11" db="EMBL/GenBank/DDBJ databases">
        <authorList>
            <person name="Kikuchi T."/>
        </authorList>
    </citation>
    <scope>NUCLEOTIDE SEQUENCE</scope>
    <source>
        <strain evidence="2">PS1010</strain>
    </source>
</reference>
<dbReference type="Proteomes" id="UP001152747">
    <property type="component" value="Unassembled WGS sequence"/>
</dbReference>
<dbReference type="EMBL" id="CANHGI010000005">
    <property type="protein sequence ID" value="CAI5450635.1"/>
    <property type="molecule type" value="Genomic_DNA"/>
</dbReference>
<dbReference type="GO" id="GO:0042048">
    <property type="term" value="P:olfactory behavior"/>
    <property type="evidence" value="ECO:0007669"/>
    <property type="project" value="TreeGrafter"/>
</dbReference>
<dbReference type="SUPFAM" id="SSF81321">
    <property type="entry name" value="Family A G protein-coupled receptor-like"/>
    <property type="match status" value="1"/>
</dbReference>
<dbReference type="Pfam" id="PF10326">
    <property type="entry name" value="7TM_GPCR_Str"/>
    <property type="match status" value="1"/>
</dbReference>
<dbReference type="PANTHER" id="PTHR22943:SF84">
    <property type="entry name" value="SEVEN TM RECEPTOR"/>
    <property type="match status" value="1"/>
</dbReference>
<name>A0A9P1IRC9_9PELO</name>
<dbReference type="GO" id="GO:0038022">
    <property type="term" value="F:G protein-coupled olfactory receptor activity"/>
    <property type="evidence" value="ECO:0007669"/>
    <property type="project" value="TreeGrafter"/>
</dbReference>